<evidence type="ECO:0000256" key="4">
    <source>
        <dbReference type="ARBA" id="ARBA00022746"/>
    </source>
</evidence>
<organism evidence="9 10">
    <name type="scientific">Isoptericola hypogeus</name>
    <dbReference type="NCBI Taxonomy" id="300179"/>
    <lineage>
        <taxon>Bacteria</taxon>
        <taxon>Bacillati</taxon>
        <taxon>Actinomycetota</taxon>
        <taxon>Actinomycetes</taxon>
        <taxon>Micrococcales</taxon>
        <taxon>Promicromonosporaceae</taxon>
        <taxon>Isoptericola</taxon>
    </lineage>
</organism>
<keyword evidence="4" id="KW-0125">Carotenoid biosynthesis</keyword>
<dbReference type="InterPro" id="IPR017825">
    <property type="entry name" value="Lycopene_cyclase_dom"/>
</dbReference>
<evidence type="ECO:0000256" key="8">
    <source>
        <dbReference type="SAM" id="Phobius"/>
    </source>
</evidence>
<evidence type="ECO:0000256" key="2">
    <source>
        <dbReference type="ARBA" id="ARBA00004829"/>
    </source>
</evidence>
<evidence type="ECO:0000313" key="10">
    <source>
        <dbReference type="Proteomes" id="UP001501138"/>
    </source>
</evidence>
<feature type="transmembrane region" description="Helical" evidence="8">
    <location>
        <begin position="80"/>
        <end position="101"/>
    </location>
</feature>
<evidence type="ECO:0000256" key="6">
    <source>
        <dbReference type="ARBA" id="ARBA00023136"/>
    </source>
</evidence>
<name>A0ABN2JEL4_9MICO</name>
<evidence type="ECO:0000256" key="3">
    <source>
        <dbReference type="ARBA" id="ARBA00022692"/>
    </source>
</evidence>
<evidence type="ECO:0008006" key="11">
    <source>
        <dbReference type="Google" id="ProtNLM"/>
    </source>
</evidence>
<evidence type="ECO:0000313" key="9">
    <source>
        <dbReference type="EMBL" id="GAA1724342.1"/>
    </source>
</evidence>
<comment type="pathway">
    <text evidence="2">Carotenoid biosynthesis.</text>
</comment>
<keyword evidence="3 8" id="KW-0812">Transmembrane</keyword>
<feature type="transmembrane region" description="Helical" evidence="8">
    <location>
        <begin position="35"/>
        <end position="59"/>
    </location>
</feature>
<gene>
    <name evidence="9" type="ORF">GCM10009809_20160</name>
</gene>
<accession>A0ABN2JEL4</accession>
<reference evidence="9 10" key="1">
    <citation type="journal article" date="2019" name="Int. J. Syst. Evol. Microbiol.">
        <title>The Global Catalogue of Microorganisms (GCM) 10K type strain sequencing project: providing services to taxonomists for standard genome sequencing and annotation.</title>
        <authorList>
            <consortium name="The Broad Institute Genomics Platform"/>
            <consortium name="The Broad Institute Genome Sequencing Center for Infectious Disease"/>
            <person name="Wu L."/>
            <person name="Ma J."/>
        </authorList>
    </citation>
    <scope>NUCLEOTIDE SEQUENCE [LARGE SCALE GENOMIC DNA]</scope>
    <source>
        <strain evidence="9 10">JCM 15589</strain>
    </source>
</reference>
<dbReference type="NCBIfam" id="TIGR03462">
    <property type="entry name" value="CarR_dom_SF"/>
    <property type="match status" value="1"/>
</dbReference>
<keyword evidence="10" id="KW-1185">Reference proteome</keyword>
<evidence type="ECO:0000256" key="5">
    <source>
        <dbReference type="ARBA" id="ARBA00022989"/>
    </source>
</evidence>
<evidence type="ECO:0000256" key="1">
    <source>
        <dbReference type="ARBA" id="ARBA00004141"/>
    </source>
</evidence>
<dbReference type="Proteomes" id="UP001501138">
    <property type="component" value="Unassembled WGS sequence"/>
</dbReference>
<proteinExistence type="predicted"/>
<comment type="caution">
    <text evidence="9">The sequence shown here is derived from an EMBL/GenBank/DDBJ whole genome shotgun (WGS) entry which is preliminary data.</text>
</comment>
<dbReference type="EMBL" id="BAAAPM010000003">
    <property type="protein sequence ID" value="GAA1724342.1"/>
    <property type="molecule type" value="Genomic_DNA"/>
</dbReference>
<comment type="subcellular location">
    <subcellularLocation>
        <location evidence="1">Membrane</location>
        <topology evidence="1">Multi-pass membrane protein</topology>
    </subcellularLocation>
</comment>
<sequence>MRWVYLGCLLASLAGMVAMDRRWSLFLFARPRRGLVTLACGVAFFLLVDVAAIVLGFYGRGGGASLSGLELLPHLPVEEIVFVTFLCYLTMVLFGLLTRLADRPSHRRGARR</sequence>
<dbReference type="RefSeq" id="WP_344248160.1">
    <property type="nucleotide sequence ID" value="NZ_BAAAPM010000003.1"/>
</dbReference>
<keyword evidence="7" id="KW-0413">Isomerase</keyword>
<evidence type="ECO:0000256" key="7">
    <source>
        <dbReference type="ARBA" id="ARBA00023235"/>
    </source>
</evidence>
<keyword evidence="5 8" id="KW-1133">Transmembrane helix</keyword>
<protein>
    <recommendedName>
        <fullName evidence="11">Lycopene cyclase domain-containing protein</fullName>
    </recommendedName>
</protein>
<keyword evidence="6 8" id="KW-0472">Membrane</keyword>